<accession>A0A1W1XW44</accession>
<dbReference type="AlphaFoldDB" id="A0A1W1XW44"/>
<keyword evidence="1 3" id="KW-0238">DNA-binding</keyword>
<dbReference type="OrthoDB" id="1097442at2"/>
<evidence type="ECO:0000313" key="3">
    <source>
        <dbReference type="EMBL" id="SMC27738.1"/>
    </source>
</evidence>
<gene>
    <name evidence="3" type="ORF">SAMN02745857_02964</name>
</gene>
<dbReference type="SUPFAM" id="SSF47413">
    <property type="entry name" value="lambda repressor-like DNA-binding domains"/>
    <property type="match status" value="1"/>
</dbReference>
<sequence>MEAEEAFGIALRKLRKQRKLSQEKLALEADVERNYISLLELGRNSASIKVIFKLAKVLGVRPSELVGLAEAEQAQHG</sequence>
<reference evidence="3 4" key="1">
    <citation type="submission" date="2017-04" db="EMBL/GenBank/DDBJ databases">
        <authorList>
            <person name="Afonso C.L."/>
            <person name="Miller P.J."/>
            <person name="Scott M.A."/>
            <person name="Spackman E."/>
            <person name="Goraichik I."/>
            <person name="Dimitrov K.M."/>
            <person name="Suarez D.L."/>
            <person name="Swayne D.E."/>
        </authorList>
    </citation>
    <scope>NUCLEOTIDE SEQUENCE [LARGE SCALE GENOMIC DNA]</scope>
    <source>
        <strain evidence="3 4">DSM 23236</strain>
    </source>
</reference>
<feature type="domain" description="HTH cro/C1-type" evidence="2">
    <location>
        <begin position="11"/>
        <end position="65"/>
    </location>
</feature>
<evidence type="ECO:0000313" key="4">
    <source>
        <dbReference type="Proteomes" id="UP000192761"/>
    </source>
</evidence>
<dbReference type="SMART" id="SM00530">
    <property type="entry name" value="HTH_XRE"/>
    <property type="match status" value="1"/>
</dbReference>
<dbReference type="InterPro" id="IPR001387">
    <property type="entry name" value="Cro/C1-type_HTH"/>
</dbReference>
<dbReference type="STRING" id="1121001.SAMN02745857_02964"/>
<dbReference type="RefSeq" id="WP_084091590.1">
    <property type="nucleotide sequence ID" value="NZ_FWXD01000018.1"/>
</dbReference>
<evidence type="ECO:0000259" key="2">
    <source>
        <dbReference type="PROSITE" id="PS50943"/>
    </source>
</evidence>
<dbReference type="InterPro" id="IPR010982">
    <property type="entry name" value="Lambda_DNA-bd_dom_sf"/>
</dbReference>
<keyword evidence="4" id="KW-1185">Reference proteome</keyword>
<dbReference type="Gene3D" id="1.10.260.40">
    <property type="entry name" value="lambda repressor-like DNA-binding domains"/>
    <property type="match status" value="1"/>
</dbReference>
<dbReference type="CDD" id="cd00093">
    <property type="entry name" value="HTH_XRE"/>
    <property type="match status" value="1"/>
</dbReference>
<name>A0A1W1XW44_9NEIS</name>
<dbReference type="EMBL" id="FWXD01000018">
    <property type="protein sequence ID" value="SMC27738.1"/>
    <property type="molecule type" value="Genomic_DNA"/>
</dbReference>
<dbReference type="GO" id="GO:0003700">
    <property type="term" value="F:DNA-binding transcription factor activity"/>
    <property type="evidence" value="ECO:0007669"/>
    <property type="project" value="TreeGrafter"/>
</dbReference>
<dbReference type="PROSITE" id="PS50943">
    <property type="entry name" value="HTH_CROC1"/>
    <property type="match status" value="1"/>
</dbReference>
<protein>
    <submittedName>
        <fullName evidence="3">DNA-binding transcriptional regulator, XRE-family HTH domain</fullName>
    </submittedName>
</protein>
<dbReference type="Pfam" id="PF01381">
    <property type="entry name" value="HTH_3"/>
    <property type="match status" value="1"/>
</dbReference>
<evidence type="ECO:0000256" key="1">
    <source>
        <dbReference type="ARBA" id="ARBA00023125"/>
    </source>
</evidence>
<organism evidence="3 4">
    <name type="scientific">Andreprevotia lacus DSM 23236</name>
    <dbReference type="NCBI Taxonomy" id="1121001"/>
    <lineage>
        <taxon>Bacteria</taxon>
        <taxon>Pseudomonadati</taxon>
        <taxon>Pseudomonadota</taxon>
        <taxon>Betaproteobacteria</taxon>
        <taxon>Neisseriales</taxon>
        <taxon>Chitinibacteraceae</taxon>
        <taxon>Andreprevotia</taxon>
    </lineage>
</organism>
<dbReference type="Proteomes" id="UP000192761">
    <property type="component" value="Unassembled WGS sequence"/>
</dbReference>
<proteinExistence type="predicted"/>
<dbReference type="GO" id="GO:0003677">
    <property type="term" value="F:DNA binding"/>
    <property type="evidence" value="ECO:0007669"/>
    <property type="project" value="UniProtKB-KW"/>
</dbReference>
<dbReference type="PANTHER" id="PTHR46797:SF1">
    <property type="entry name" value="METHYLPHOSPHONATE SYNTHASE"/>
    <property type="match status" value="1"/>
</dbReference>
<dbReference type="InterPro" id="IPR050807">
    <property type="entry name" value="TransReg_Diox_bact_type"/>
</dbReference>
<dbReference type="GO" id="GO:0005829">
    <property type="term" value="C:cytosol"/>
    <property type="evidence" value="ECO:0007669"/>
    <property type="project" value="TreeGrafter"/>
</dbReference>
<dbReference type="PANTHER" id="PTHR46797">
    <property type="entry name" value="HTH-TYPE TRANSCRIPTIONAL REGULATOR"/>
    <property type="match status" value="1"/>
</dbReference>